<evidence type="ECO:0000259" key="4">
    <source>
        <dbReference type="PROSITE" id="PS01124"/>
    </source>
</evidence>
<sequence>MPVERVRIADAEVDVAMPSPTDRLPGLSMAGFHGRAEDALALDVVPYPALTMFIDLGDDALIMDDGTGERRHGSVVVGVAPGGIRGCAREVELLQIRLSPLLAQAVSEVAPQLGGEFLDLAEFWGPDAELLHEQLRAAPSWDARFTLTRRALMLRCATGRTADPELTWIWARMVSGHGRVRVDRLADEVGWSRKRLWSRFRAHTGLTPKYAANLIRFDHAVHLLAAGRTAASVAADCGFADQSHLHHDVLAFTGLTPAKVARAPWLTVDPVAWQPQAGTFLQDPPRRGGPC</sequence>
<keyword evidence="2" id="KW-0238">DNA-binding</keyword>
<dbReference type="InterPro" id="IPR050204">
    <property type="entry name" value="AraC_XylS_family_regulators"/>
</dbReference>
<evidence type="ECO:0000313" key="5">
    <source>
        <dbReference type="EMBL" id="MFF3571678.1"/>
    </source>
</evidence>
<gene>
    <name evidence="5" type="ORF">ACFYXQ_28260</name>
</gene>
<dbReference type="Gene3D" id="1.10.10.60">
    <property type="entry name" value="Homeodomain-like"/>
    <property type="match status" value="1"/>
</dbReference>
<dbReference type="Proteomes" id="UP001601992">
    <property type="component" value="Unassembled WGS sequence"/>
</dbReference>
<evidence type="ECO:0000256" key="2">
    <source>
        <dbReference type="ARBA" id="ARBA00023125"/>
    </source>
</evidence>
<evidence type="ECO:0000313" key="6">
    <source>
        <dbReference type="Proteomes" id="UP001601992"/>
    </source>
</evidence>
<name>A0ABW6S5U5_9NOCA</name>
<keyword evidence="3" id="KW-0804">Transcription</keyword>
<feature type="domain" description="HTH araC/xylS-type" evidence="4">
    <location>
        <begin position="163"/>
        <end position="263"/>
    </location>
</feature>
<reference evidence="5 6" key="1">
    <citation type="submission" date="2024-10" db="EMBL/GenBank/DDBJ databases">
        <title>The Natural Products Discovery Center: Release of the First 8490 Sequenced Strains for Exploring Actinobacteria Biosynthetic Diversity.</title>
        <authorList>
            <person name="Kalkreuter E."/>
            <person name="Kautsar S.A."/>
            <person name="Yang D."/>
            <person name="Bader C.D."/>
            <person name="Teijaro C.N."/>
            <person name="Fluegel L."/>
            <person name="Davis C.M."/>
            <person name="Simpson J.R."/>
            <person name="Lauterbach L."/>
            <person name="Steele A.D."/>
            <person name="Gui C."/>
            <person name="Meng S."/>
            <person name="Li G."/>
            <person name="Viehrig K."/>
            <person name="Ye F."/>
            <person name="Su P."/>
            <person name="Kiefer A.F."/>
            <person name="Nichols A."/>
            <person name="Cepeda A.J."/>
            <person name="Yan W."/>
            <person name="Fan B."/>
            <person name="Jiang Y."/>
            <person name="Adhikari A."/>
            <person name="Zheng C.-J."/>
            <person name="Schuster L."/>
            <person name="Cowan T.M."/>
            <person name="Smanski M.J."/>
            <person name="Chevrette M.G."/>
            <person name="De Carvalho L.P.S."/>
            <person name="Shen B."/>
        </authorList>
    </citation>
    <scope>NUCLEOTIDE SEQUENCE [LARGE SCALE GENOMIC DNA]</scope>
    <source>
        <strain evidence="5 6">NPDC002593</strain>
    </source>
</reference>
<proteinExistence type="predicted"/>
<evidence type="ECO:0000256" key="3">
    <source>
        <dbReference type="ARBA" id="ARBA00023163"/>
    </source>
</evidence>
<dbReference type="InterPro" id="IPR018060">
    <property type="entry name" value="HTH_AraC"/>
</dbReference>
<dbReference type="PANTHER" id="PTHR46796:SF15">
    <property type="entry name" value="BLL1074 PROTEIN"/>
    <property type="match status" value="1"/>
</dbReference>
<dbReference type="Pfam" id="PF12833">
    <property type="entry name" value="HTH_18"/>
    <property type="match status" value="1"/>
</dbReference>
<dbReference type="EMBL" id="JBIAQY010000011">
    <property type="protein sequence ID" value="MFF3571678.1"/>
    <property type="molecule type" value="Genomic_DNA"/>
</dbReference>
<comment type="caution">
    <text evidence="5">The sequence shown here is derived from an EMBL/GenBank/DDBJ whole genome shotgun (WGS) entry which is preliminary data.</text>
</comment>
<accession>A0ABW6S5U5</accession>
<evidence type="ECO:0000256" key="1">
    <source>
        <dbReference type="ARBA" id="ARBA00023015"/>
    </source>
</evidence>
<dbReference type="InterPro" id="IPR009057">
    <property type="entry name" value="Homeodomain-like_sf"/>
</dbReference>
<keyword evidence="6" id="KW-1185">Reference proteome</keyword>
<dbReference type="SUPFAM" id="SSF46689">
    <property type="entry name" value="Homeodomain-like"/>
    <property type="match status" value="1"/>
</dbReference>
<dbReference type="SMART" id="SM00342">
    <property type="entry name" value="HTH_ARAC"/>
    <property type="match status" value="1"/>
</dbReference>
<dbReference type="PANTHER" id="PTHR46796">
    <property type="entry name" value="HTH-TYPE TRANSCRIPTIONAL ACTIVATOR RHAS-RELATED"/>
    <property type="match status" value="1"/>
</dbReference>
<dbReference type="RefSeq" id="WP_051193721.1">
    <property type="nucleotide sequence ID" value="NZ_JBIAQY010000011.1"/>
</dbReference>
<keyword evidence="1" id="KW-0805">Transcription regulation</keyword>
<dbReference type="PROSITE" id="PS01124">
    <property type="entry name" value="HTH_ARAC_FAMILY_2"/>
    <property type="match status" value="1"/>
</dbReference>
<protein>
    <submittedName>
        <fullName evidence="5">Helix-turn-helix domain-containing protein</fullName>
    </submittedName>
</protein>
<organism evidence="5 6">
    <name type="scientific">Nocardia jiangxiensis</name>
    <dbReference type="NCBI Taxonomy" id="282685"/>
    <lineage>
        <taxon>Bacteria</taxon>
        <taxon>Bacillati</taxon>
        <taxon>Actinomycetota</taxon>
        <taxon>Actinomycetes</taxon>
        <taxon>Mycobacteriales</taxon>
        <taxon>Nocardiaceae</taxon>
        <taxon>Nocardia</taxon>
    </lineage>
</organism>